<dbReference type="SUPFAM" id="SSF55144">
    <property type="entry name" value="LigT-like"/>
    <property type="match status" value="1"/>
</dbReference>
<gene>
    <name evidence="3" type="ORF">PV04_07284</name>
</gene>
<dbReference type="GO" id="GO:0005634">
    <property type="term" value="C:nucleus"/>
    <property type="evidence" value="ECO:0007669"/>
    <property type="project" value="TreeGrafter"/>
</dbReference>
<dbReference type="Gene3D" id="3.90.1140.10">
    <property type="entry name" value="Cyclic phosphodiesterase"/>
    <property type="match status" value="2"/>
</dbReference>
<feature type="region of interest" description="Disordered" evidence="1">
    <location>
        <begin position="231"/>
        <end position="294"/>
    </location>
</feature>
<dbReference type="InterPro" id="IPR009097">
    <property type="entry name" value="Cyclic_Pdiesterase"/>
</dbReference>
<proteinExistence type="predicted"/>
<dbReference type="STRING" id="5601.A0A0D2CII0"/>
<feature type="domain" description="A-kinase anchor protein 7-like phosphoesterase" evidence="2">
    <location>
        <begin position="86"/>
        <end position="188"/>
    </location>
</feature>
<feature type="compositionally biased region" description="Low complexity" evidence="1">
    <location>
        <begin position="276"/>
        <end position="294"/>
    </location>
</feature>
<dbReference type="PANTHER" id="PTHR13360">
    <property type="entry name" value="ACTIVATING SIGNAL COINTEGRATOR 1 COMPLEX SUBUNIT 1"/>
    <property type="match status" value="1"/>
</dbReference>
<evidence type="ECO:0000313" key="4">
    <source>
        <dbReference type="Proteomes" id="UP000054266"/>
    </source>
</evidence>
<dbReference type="AlphaFoldDB" id="A0A0D2CII0"/>
<accession>A0A0D2CII0</accession>
<keyword evidence="4" id="KW-1185">Reference proteome</keyword>
<feature type="compositionally biased region" description="Basic residues" evidence="1">
    <location>
        <begin position="74"/>
        <end position="85"/>
    </location>
</feature>
<feature type="region of interest" description="Disordered" evidence="1">
    <location>
        <begin position="114"/>
        <end position="143"/>
    </location>
</feature>
<dbReference type="GO" id="GO:0006355">
    <property type="term" value="P:regulation of DNA-templated transcription"/>
    <property type="evidence" value="ECO:0007669"/>
    <property type="project" value="TreeGrafter"/>
</dbReference>
<dbReference type="GO" id="GO:0006307">
    <property type="term" value="P:DNA alkylation repair"/>
    <property type="evidence" value="ECO:0007669"/>
    <property type="project" value="InterPro"/>
</dbReference>
<feature type="region of interest" description="Disordered" evidence="1">
    <location>
        <begin position="44"/>
        <end position="89"/>
    </location>
</feature>
<dbReference type="HOGENOM" id="CLU_038379_1_0_1"/>
<feature type="domain" description="A-kinase anchor protein 7-like phosphoesterase" evidence="2">
    <location>
        <begin position="294"/>
        <end position="367"/>
    </location>
</feature>
<evidence type="ECO:0000256" key="1">
    <source>
        <dbReference type="SAM" id="MobiDB-lite"/>
    </source>
</evidence>
<organism evidence="3 4">
    <name type="scientific">Phialophora macrospora</name>
    <dbReference type="NCBI Taxonomy" id="1851006"/>
    <lineage>
        <taxon>Eukaryota</taxon>
        <taxon>Fungi</taxon>
        <taxon>Dikarya</taxon>
        <taxon>Ascomycota</taxon>
        <taxon>Pezizomycotina</taxon>
        <taxon>Eurotiomycetes</taxon>
        <taxon>Chaetothyriomycetidae</taxon>
        <taxon>Chaetothyriales</taxon>
        <taxon>Herpotrichiellaceae</taxon>
        <taxon>Phialophora</taxon>
    </lineage>
</organism>
<dbReference type="InterPro" id="IPR019510">
    <property type="entry name" value="AKAP7-like_phosphoesterase"/>
</dbReference>
<sequence length="512" mass="55866">MRDMHLVRTIKSQTLAVFPFSSLKSTTVASTPSSRSHRWIRTLATMSSPPQIPDTASAPGGPTSSKNDREQPHGKGKHQHGRHMPPTHFLCFPLTTDESVRQLTKSLAYFKSVTTPFSERDPDETPEPEDHQESTDRSVEPDVEAQKLRLLPEAAHRPPGTYHLTLGTMNLSKQEDMEKAVALLQEIDYLALLRDAESGDGIVRNARASARGRRPAAEMEAGTVEEVTDPVLQAPYDRKDEDKLQREADTTKDVPSSLLHAPKSLTKAISPPPTKASAISPPARPTSSSSPAVSPLSISLHSLGVFPKPTAARVFFAHPHDPSNRLQTFGQLIRRRFREAGLITETRPLVLHATVANLIYVRGKDRRTGRGKPAKGRTRAADGTVVATELLQFFNGREDNPRRHNRGGGPAGPNSESLPRGKSAAQSASQHHDALASEPDVLLSPPQPQSTHSIPYVWATDIPVASVRICKMGAQVSDTPGWGLEYRPVAEKVFMPDAMPGQETVEPQTGDT</sequence>
<name>A0A0D2CII0_9EURO</name>
<feature type="compositionally biased region" description="Basic and acidic residues" evidence="1">
    <location>
        <begin position="236"/>
        <end position="252"/>
    </location>
</feature>
<dbReference type="PANTHER" id="PTHR13360:SF1">
    <property type="entry name" value="ACTIVATING SIGNAL COINTEGRATOR 1 COMPLEX SUBUNIT 1"/>
    <property type="match status" value="1"/>
</dbReference>
<feature type="region of interest" description="Disordered" evidence="1">
    <location>
        <begin position="395"/>
        <end position="450"/>
    </location>
</feature>
<dbReference type="Proteomes" id="UP000054266">
    <property type="component" value="Unassembled WGS sequence"/>
</dbReference>
<dbReference type="EMBL" id="KN846960">
    <property type="protein sequence ID" value="KIW64991.1"/>
    <property type="molecule type" value="Genomic_DNA"/>
</dbReference>
<feature type="compositionally biased region" description="Basic and acidic residues" evidence="1">
    <location>
        <begin position="128"/>
        <end position="143"/>
    </location>
</feature>
<evidence type="ECO:0000313" key="3">
    <source>
        <dbReference type="EMBL" id="KIW64991.1"/>
    </source>
</evidence>
<dbReference type="InterPro" id="IPR009210">
    <property type="entry name" value="ASCC1"/>
</dbReference>
<evidence type="ECO:0000259" key="2">
    <source>
        <dbReference type="Pfam" id="PF10469"/>
    </source>
</evidence>
<protein>
    <recommendedName>
        <fullName evidence="2">A-kinase anchor protein 7-like phosphoesterase domain-containing protein</fullName>
    </recommendedName>
</protein>
<dbReference type="Pfam" id="PF10469">
    <property type="entry name" value="AKAP7_NLS"/>
    <property type="match status" value="2"/>
</dbReference>
<reference evidence="3 4" key="1">
    <citation type="submission" date="2015-01" db="EMBL/GenBank/DDBJ databases">
        <title>The Genome Sequence of Capronia semiimmersa CBS27337.</title>
        <authorList>
            <consortium name="The Broad Institute Genomics Platform"/>
            <person name="Cuomo C."/>
            <person name="de Hoog S."/>
            <person name="Gorbushina A."/>
            <person name="Stielow B."/>
            <person name="Teixiera M."/>
            <person name="Abouelleil A."/>
            <person name="Chapman S.B."/>
            <person name="Priest M."/>
            <person name="Young S.K."/>
            <person name="Wortman J."/>
            <person name="Nusbaum C."/>
            <person name="Birren B."/>
        </authorList>
    </citation>
    <scope>NUCLEOTIDE SEQUENCE [LARGE SCALE GENOMIC DNA]</scope>
    <source>
        <strain evidence="3 4">CBS 27337</strain>
    </source>
</reference>